<keyword evidence="2" id="KW-0472">Membrane</keyword>
<comment type="caution">
    <text evidence="4">The sequence shown here is derived from an EMBL/GenBank/DDBJ whole genome shotgun (WGS) entry which is preliminary data.</text>
</comment>
<feature type="compositionally biased region" description="Low complexity" evidence="1">
    <location>
        <begin position="388"/>
        <end position="446"/>
    </location>
</feature>
<accession>A0A6A0B2H0</accession>
<keyword evidence="3" id="KW-0732">Signal</keyword>
<feature type="compositionally biased region" description="Basic and acidic residues" evidence="1">
    <location>
        <begin position="197"/>
        <end position="207"/>
    </location>
</feature>
<dbReference type="Proteomes" id="UP000484988">
    <property type="component" value="Unassembled WGS sequence"/>
</dbReference>
<protein>
    <submittedName>
        <fullName evidence="4">LPXTG cell wall anchor domain-containing protein</fullName>
    </submittedName>
</protein>
<evidence type="ECO:0000256" key="3">
    <source>
        <dbReference type="SAM" id="SignalP"/>
    </source>
</evidence>
<feature type="chain" id="PRO_5025347061" evidence="3">
    <location>
        <begin position="32"/>
        <end position="476"/>
    </location>
</feature>
<keyword evidence="5" id="KW-1185">Reference proteome</keyword>
<sequence length="476" mass="47503">MHVTLRRIAATAVAAAVTTPIVLLGATTAFADATPGASASTPTGVSASAAEDALLHAARLRSDALAAKTPTAESPATEGAADMRAAPSVEEFEKAAARAQQAYDQAVAAEEAALAAAKAAVSDDFPLAVAARAAAKEAADAAAAKAQADQALADAEAALAALPDTAGPEQRAAAERAVVDATATAETAGAASAAAGEEARQAGRARDDARVAAVRELSRTREAAQQALEAKKAADKALADAREDREPVPCMPESRLTATLSGLPAEIAAGSTVEMRLRITNDTGRTLDEVWPFVYFHGIGKGGYTPIDERLRLEWATASRSWTDADDFGAGFVSALKDGAHADIKLRLTVDAGTPSAAGAAFIAADYVNDDGSCGGSPELTPYEFEVTAEPASSPSPSSSSSASSSSSSSSPTSTDTGTGTQAQTTATQPLTTTSGSLAATGSPAGLPQLATAGAAVLLGTGAVLAARRRKAGSAS</sequence>
<feature type="compositionally biased region" description="Low complexity" evidence="1">
    <location>
        <begin position="187"/>
        <end position="196"/>
    </location>
</feature>
<keyword evidence="2" id="KW-1133">Transmembrane helix</keyword>
<feature type="region of interest" description="Disordered" evidence="1">
    <location>
        <begin position="225"/>
        <end position="250"/>
    </location>
</feature>
<reference evidence="4 5" key="1">
    <citation type="submission" date="2020-02" db="EMBL/GenBank/DDBJ databases">
        <title>Whole Genome Shotgun Sequence of Streptomyces sp. strain CWH03.</title>
        <authorList>
            <person name="Dohra H."/>
            <person name="Kodani S."/>
            <person name="Yamamura H."/>
        </authorList>
    </citation>
    <scope>NUCLEOTIDE SEQUENCE [LARGE SCALE GENOMIC DNA]</scope>
    <source>
        <strain evidence="4 5">CWH03</strain>
    </source>
</reference>
<feature type="transmembrane region" description="Helical" evidence="2">
    <location>
        <begin position="447"/>
        <end position="467"/>
    </location>
</feature>
<evidence type="ECO:0000256" key="2">
    <source>
        <dbReference type="SAM" id="Phobius"/>
    </source>
</evidence>
<organism evidence="4 5">
    <name type="scientific">Streptomyces pacificus</name>
    <dbReference type="NCBI Taxonomy" id="2705029"/>
    <lineage>
        <taxon>Bacteria</taxon>
        <taxon>Bacillati</taxon>
        <taxon>Actinomycetota</taxon>
        <taxon>Actinomycetes</taxon>
        <taxon>Kitasatosporales</taxon>
        <taxon>Streptomycetaceae</taxon>
        <taxon>Streptomyces</taxon>
    </lineage>
</organism>
<evidence type="ECO:0000256" key="1">
    <source>
        <dbReference type="SAM" id="MobiDB-lite"/>
    </source>
</evidence>
<dbReference type="AlphaFoldDB" id="A0A6A0B2H0"/>
<evidence type="ECO:0000313" key="5">
    <source>
        <dbReference type="Proteomes" id="UP000484988"/>
    </source>
</evidence>
<gene>
    <name evidence="4" type="ORF">SCWH03_49800</name>
</gene>
<feature type="region of interest" description="Disordered" evidence="1">
    <location>
        <begin position="187"/>
        <end position="207"/>
    </location>
</feature>
<feature type="signal peptide" evidence="3">
    <location>
        <begin position="1"/>
        <end position="31"/>
    </location>
</feature>
<feature type="compositionally biased region" description="Basic and acidic residues" evidence="1">
    <location>
        <begin position="229"/>
        <end position="247"/>
    </location>
</feature>
<evidence type="ECO:0000313" key="4">
    <source>
        <dbReference type="EMBL" id="GFH38731.1"/>
    </source>
</evidence>
<name>A0A6A0B2H0_9ACTN</name>
<proteinExistence type="predicted"/>
<feature type="region of interest" description="Disordered" evidence="1">
    <location>
        <begin position="387"/>
        <end position="446"/>
    </location>
</feature>
<dbReference type="EMBL" id="BLLG01000019">
    <property type="protein sequence ID" value="GFH38731.1"/>
    <property type="molecule type" value="Genomic_DNA"/>
</dbReference>
<keyword evidence="2" id="KW-0812">Transmembrane</keyword>